<evidence type="ECO:0000256" key="2">
    <source>
        <dbReference type="ARBA" id="ARBA00022723"/>
    </source>
</evidence>
<keyword evidence="5" id="KW-0732">Signal</keyword>
<feature type="signal peptide" evidence="5">
    <location>
        <begin position="1"/>
        <end position="27"/>
    </location>
</feature>
<dbReference type="Pfam" id="PF00753">
    <property type="entry name" value="Lactamase_B"/>
    <property type="match status" value="1"/>
</dbReference>
<dbReference type="InterPro" id="IPR036866">
    <property type="entry name" value="RibonucZ/Hydroxyglut_hydro"/>
</dbReference>
<dbReference type="InterPro" id="IPR051013">
    <property type="entry name" value="MBL_superfamily_lactonases"/>
</dbReference>
<keyword evidence="2" id="KW-0479">Metal-binding</keyword>
<dbReference type="InterPro" id="IPR001279">
    <property type="entry name" value="Metallo-B-lactamas"/>
</dbReference>
<evidence type="ECO:0000256" key="3">
    <source>
        <dbReference type="ARBA" id="ARBA00022801"/>
    </source>
</evidence>
<dbReference type="GO" id="GO:0016787">
    <property type="term" value="F:hydrolase activity"/>
    <property type="evidence" value="ECO:0007669"/>
    <property type="project" value="UniProtKB-KW"/>
</dbReference>
<evidence type="ECO:0000259" key="6">
    <source>
        <dbReference type="SMART" id="SM00849"/>
    </source>
</evidence>
<protein>
    <submittedName>
        <fullName evidence="7">Beta-lactamase domain protein</fullName>
    </submittedName>
</protein>
<reference evidence="7 8" key="1">
    <citation type="journal article" date="2011" name="J. Bacteriol.">
        <title>Genome sequence of 'Pedosphaera parvula' Ellin514, an aerobic Verrucomicrobial isolate from pasture soil.</title>
        <authorList>
            <person name="Kant R."/>
            <person name="van Passel M.W."/>
            <person name="Sangwan P."/>
            <person name="Palva A."/>
            <person name="Lucas S."/>
            <person name="Copeland A."/>
            <person name="Lapidus A."/>
            <person name="Glavina Del Rio T."/>
            <person name="Dalin E."/>
            <person name="Tice H."/>
            <person name="Bruce D."/>
            <person name="Goodwin L."/>
            <person name="Pitluck S."/>
            <person name="Chertkov O."/>
            <person name="Larimer F.W."/>
            <person name="Land M.L."/>
            <person name="Hauser L."/>
            <person name="Brettin T.S."/>
            <person name="Detter J.C."/>
            <person name="Han S."/>
            <person name="de Vos W.M."/>
            <person name="Janssen P.H."/>
            <person name="Smidt H."/>
        </authorList>
    </citation>
    <scope>NUCLEOTIDE SEQUENCE [LARGE SCALE GENOMIC DNA]</scope>
    <source>
        <strain evidence="7 8">Ellin514</strain>
    </source>
</reference>
<keyword evidence="4" id="KW-0862">Zinc</keyword>
<accession>B9XMQ6</accession>
<keyword evidence="8" id="KW-1185">Reference proteome</keyword>
<evidence type="ECO:0000313" key="7">
    <source>
        <dbReference type="EMBL" id="EEF58831.1"/>
    </source>
</evidence>
<organism evidence="7 8">
    <name type="scientific">Pedosphaera parvula (strain Ellin514)</name>
    <dbReference type="NCBI Taxonomy" id="320771"/>
    <lineage>
        <taxon>Bacteria</taxon>
        <taxon>Pseudomonadati</taxon>
        <taxon>Verrucomicrobiota</taxon>
        <taxon>Pedosphaerae</taxon>
        <taxon>Pedosphaerales</taxon>
        <taxon>Pedosphaeraceae</taxon>
        <taxon>Pedosphaera</taxon>
    </lineage>
</organism>
<gene>
    <name evidence="7" type="ORF">Cflav_PD1664</name>
</gene>
<sequence length="279" mass="31396" precursor="true">MLKIITKYKTLIAILFLSTLLAPYAHSTEKPVVTEVRVYILDGGQITFNDMAPFSDTGEFDGKVGHLSDMCILVAHPKGWLLWDTGVQPKKYDGFEFTRKRTLSSQLADIGLKPEDITYLAFSHFHFDHTGNANEFLSSTWILQNKELQWANSQPTPFGVDPSTFSQSEKVKKQMIDGDHDVFGDGKVKILSAPGHTPGHEVLLIKLDSGKNLIFAGDLYHQSLSRDKRLVPAFNISRADTLASIDRVNRIAKNLNAKLFIQHEKSNFDMLPSFPKYLK</sequence>
<dbReference type="SMART" id="SM00849">
    <property type="entry name" value="Lactamase_B"/>
    <property type="match status" value="1"/>
</dbReference>
<dbReference type="GO" id="GO:0046872">
    <property type="term" value="F:metal ion binding"/>
    <property type="evidence" value="ECO:0007669"/>
    <property type="project" value="UniProtKB-KW"/>
</dbReference>
<evidence type="ECO:0000256" key="5">
    <source>
        <dbReference type="SAM" id="SignalP"/>
    </source>
</evidence>
<comment type="similarity">
    <text evidence="1">Belongs to the metallo-beta-lactamase superfamily.</text>
</comment>
<dbReference type="PANTHER" id="PTHR42978">
    <property type="entry name" value="QUORUM-QUENCHING LACTONASE YTNP-RELATED-RELATED"/>
    <property type="match status" value="1"/>
</dbReference>
<dbReference type="CDD" id="cd07729">
    <property type="entry name" value="AHL_lactonase_MBL-fold"/>
    <property type="match status" value="1"/>
</dbReference>
<evidence type="ECO:0000256" key="1">
    <source>
        <dbReference type="ARBA" id="ARBA00007749"/>
    </source>
</evidence>
<dbReference type="Gene3D" id="3.60.15.10">
    <property type="entry name" value="Ribonuclease Z/Hydroxyacylglutathione hydrolase-like"/>
    <property type="match status" value="1"/>
</dbReference>
<proteinExistence type="inferred from homology"/>
<comment type="caution">
    <text evidence="7">The sequence shown here is derived from an EMBL/GenBank/DDBJ whole genome shotgun (WGS) entry which is preliminary data.</text>
</comment>
<keyword evidence="3" id="KW-0378">Hydrolase</keyword>
<dbReference type="EMBL" id="ABOX02000036">
    <property type="protein sequence ID" value="EEF58831.1"/>
    <property type="molecule type" value="Genomic_DNA"/>
</dbReference>
<evidence type="ECO:0000256" key="4">
    <source>
        <dbReference type="ARBA" id="ARBA00022833"/>
    </source>
</evidence>
<feature type="domain" description="Metallo-beta-lactamase" evidence="6">
    <location>
        <begin position="68"/>
        <end position="263"/>
    </location>
</feature>
<dbReference type="SUPFAM" id="SSF56281">
    <property type="entry name" value="Metallo-hydrolase/oxidoreductase"/>
    <property type="match status" value="1"/>
</dbReference>
<name>B9XMQ6_PEDPL</name>
<dbReference type="PANTHER" id="PTHR42978:SF3">
    <property type="entry name" value="BLR3078 PROTEIN"/>
    <property type="match status" value="1"/>
</dbReference>
<dbReference type="AlphaFoldDB" id="B9XMQ6"/>
<feature type="chain" id="PRO_5002894955" evidence="5">
    <location>
        <begin position="28"/>
        <end position="279"/>
    </location>
</feature>
<evidence type="ECO:0000313" key="8">
    <source>
        <dbReference type="Proteomes" id="UP000003688"/>
    </source>
</evidence>
<dbReference type="STRING" id="320771.Cflav_PD1664"/>
<dbReference type="Proteomes" id="UP000003688">
    <property type="component" value="Unassembled WGS sequence"/>
</dbReference>